<keyword evidence="3" id="KW-1185">Reference proteome</keyword>
<reference evidence="2 3" key="1">
    <citation type="submission" date="2015-07" db="EMBL/GenBank/DDBJ databases">
        <title>Genome analysis of myxobacterium Chondromyces crocatus Cm c5 reveals a high potential for natural compound synthesis and the genetic basis for the loss of fruiting body formation.</title>
        <authorList>
            <person name="Zaburannyi N."/>
            <person name="Bunk B."/>
            <person name="Maier J."/>
            <person name="Overmann J."/>
            <person name="Mueller R."/>
        </authorList>
    </citation>
    <scope>NUCLEOTIDE SEQUENCE [LARGE SCALE GENOMIC DNA]</scope>
    <source>
        <strain evidence="2 3">Cm c5</strain>
    </source>
</reference>
<name>A0A0K1EE94_CHOCO</name>
<dbReference type="KEGG" id="ccro:CMC5_033160"/>
<evidence type="ECO:0000313" key="3">
    <source>
        <dbReference type="Proteomes" id="UP000067626"/>
    </source>
</evidence>
<dbReference type="Proteomes" id="UP000067626">
    <property type="component" value="Chromosome"/>
</dbReference>
<feature type="transmembrane region" description="Helical" evidence="1">
    <location>
        <begin position="35"/>
        <end position="60"/>
    </location>
</feature>
<protein>
    <submittedName>
        <fullName evidence="2">Uncharacterized protein</fullName>
    </submittedName>
</protein>
<accession>A0A0K1EE94</accession>
<keyword evidence="1" id="KW-1133">Transmembrane helix</keyword>
<sequence length="155" mass="16002">MRMQGGEAGSWPERLPYKKGTAIPPGYTLKTRTRLGLVIAGAVTFGTAYAASVATAVVGTAQGSTELIPLLVPVVGPMITIPTYYLAESRDDGGTAVGVLMLDALVQSGGLVLLMAGLRFKKKELVRKDVGLSHVEVTPMPMGVGGLGLGVMGSM</sequence>
<organism evidence="2 3">
    <name type="scientific">Chondromyces crocatus</name>
    <dbReference type="NCBI Taxonomy" id="52"/>
    <lineage>
        <taxon>Bacteria</taxon>
        <taxon>Pseudomonadati</taxon>
        <taxon>Myxococcota</taxon>
        <taxon>Polyangia</taxon>
        <taxon>Polyangiales</taxon>
        <taxon>Polyangiaceae</taxon>
        <taxon>Chondromyces</taxon>
    </lineage>
</organism>
<evidence type="ECO:0000313" key="2">
    <source>
        <dbReference type="EMBL" id="AKT39169.1"/>
    </source>
</evidence>
<feature type="transmembrane region" description="Helical" evidence="1">
    <location>
        <begin position="99"/>
        <end position="118"/>
    </location>
</feature>
<dbReference type="EMBL" id="CP012159">
    <property type="protein sequence ID" value="AKT39169.1"/>
    <property type="molecule type" value="Genomic_DNA"/>
</dbReference>
<keyword evidence="1" id="KW-0812">Transmembrane</keyword>
<dbReference type="PATRIC" id="fig|52.7.peg.3647"/>
<keyword evidence="1" id="KW-0472">Membrane</keyword>
<dbReference type="AlphaFoldDB" id="A0A0K1EE94"/>
<proteinExistence type="predicted"/>
<gene>
    <name evidence="2" type="ORF">CMC5_033160</name>
</gene>
<evidence type="ECO:0000256" key="1">
    <source>
        <dbReference type="SAM" id="Phobius"/>
    </source>
</evidence>
<feature type="transmembrane region" description="Helical" evidence="1">
    <location>
        <begin position="67"/>
        <end position="87"/>
    </location>
</feature>